<accession>A0A2H3UE88</accession>
<dbReference type="EMBL" id="FMJY01000010">
    <property type="protein sequence ID" value="SCO92139.1"/>
    <property type="molecule type" value="Genomic_DNA"/>
</dbReference>
<dbReference type="VEuPathDB" id="FungiDB:FOXG_04781"/>
<dbReference type="VEuPathDB" id="FungiDB:HZS61_013456"/>
<dbReference type="InterPro" id="IPR010730">
    <property type="entry name" value="HET"/>
</dbReference>
<organism evidence="2 3">
    <name type="scientific">Fusarium oxysporum</name>
    <name type="common">Fusarium vascular wilt</name>
    <dbReference type="NCBI Taxonomy" id="5507"/>
    <lineage>
        <taxon>Eukaryota</taxon>
        <taxon>Fungi</taxon>
        <taxon>Dikarya</taxon>
        <taxon>Ascomycota</taxon>
        <taxon>Pezizomycotina</taxon>
        <taxon>Sordariomycetes</taxon>
        <taxon>Hypocreomycetidae</taxon>
        <taxon>Hypocreales</taxon>
        <taxon>Nectriaceae</taxon>
        <taxon>Fusarium</taxon>
        <taxon>Fusarium oxysporum species complex</taxon>
    </lineage>
</organism>
<dbReference type="VEuPathDB" id="FungiDB:FOZG_15945"/>
<evidence type="ECO:0000313" key="2">
    <source>
        <dbReference type="EMBL" id="SCO92139.1"/>
    </source>
</evidence>
<protein>
    <recommendedName>
        <fullName evidence="1">Heterokaryon incompatibility domain-containing protein</fullName>
    </recommendedName>
</protein>
<reference evidence="3" key="1">
    <citation type="submission" date="2016-09" db="EMBL/GenBank/DDBJ databases">
        <authorList>
            <person name="Guldener U."/>
        </authorList>
    </citation>
    <scope>NUCLEOTIDE SEQUENCE [LARGE SCALE GENOMIC DNA]</scope>
    <source>
        <strain evidence="3">V64-1</strain>
    </source>
</reference>
<dbReference type="VEuPathDB" id="FungiDB:FOZG_08555"/>
<proteinExistence type="predicted"/>
<dbReference type="VEuPathDB" id="FungiDB:FOXG_14659"/>
<sequence>MEYTYEPLEPNSIRLLRLQPGEWNAPICCELYHASLEQPDPYEALSYCWGSADNRPVISLNTCPHLVTKNLEAALRHLRSKNEPRTLWVDALCINQQSFQDKKVQVQMMDEIYRRSQNVISWLGESSHDSDEAMRTMGVLGRWMKDNESEIFDGPNEDEEHLTVSQYFEAKGFPMSSQNWSALLSLLERPYWTRVWIIQELAVKGFLFRSTGDIICGTSFIRRIEFDVACSAILLTVQGNSARGTGSGFDVDEPLRSILSRGWPPGLAMIQTISSCNGPEKPTLTTLIEVSRRFEASNCRDKIFALLGLVCEQDRRLEPDYEQPVPTLLMNVVEFLVRSWGNLHILLGNRFEVNPDGPSWTPDLGSRLRGDTTLRIFNKTFKADNGQEPSVEIDKSLGTLSCKGVLLGATIRVIGPYVQGQKLADGADFYQEVTSGFRNRQFFTEIVDFCRSLSQTDKSLLCRTLVMDHDSTTPGEDPSYPAPGEFVDMMQALFEQKPVPDSLVYEGSHIDRFIEYTSPFTKSVENASSNRCFFVTGSGSMGMGPFSMKPDDIIVVLFGSPFCLVLRSVQGTDWYNLIGDSYVHGAMDGEFVKGTKPDDYRTFTIV</sequence>
<dbReference type="VEuPathDB" id="FungiDB:FOIG_14931"/>
<feature type="domain" description="Heterokaryon incompatibility" evidence="1">
    <location>
        <begin position="42"/>
        <end position="200"/>
    </location>
</feature>
<dbReference type="Pfam" id="PF06985">
    <property type="entry name" value="HET"/>
    <property type="match status" value="1"/>
</dbReference>
<dbReference type="Pfam" id="PF26639">
    <property type="entry name" value="Het-6_barrel"/>
    <property type="match status" value="1"/>
</dbReference>
<dbReference type="OrthoDB" id="3477286at2759"/>
<dbReference type="VEuPathDB" id="FungiDB:FOC1_g10004165"/>
<dbReference type="VEuPathDB" id="FungiDB:FOC4_g10002606"/>
<name>A0A2H3UE88_FUSOX</name>
<gene>
    <name evidence="2" type="ORF">FRV6_16267</name>
</gene>
<evidence type="ECO:0000313" key="3">
    <source>
        <dbReference type="Proteomes" id="UP000219369"/>
    </source>
</evidence>
<evidence type="ECO:0000259" key="1">
    <source>
        <dbReference type="Pfam" id="PF06985"/>
    </source>
</evidence>
<dbReference type="PANTHER" id="PTHR24148">
    <property type="entry name" value="ANKYRIN REPEAT DOMAIN-CONTAINING PROTEIN 39 HOMOLOG-RELATED"/>
    <property type="match status" value="1"/>
</dbReference>
<dbReference type="InterPro" id="IPR052895">
    <property type="entry name" value="HetReg/Transcr_Mod"/>
</dbReference>
<dbReference type="AlphaFoldDB" id="A0A2H3UE88"/>
<dbReference type="VEuPathDB" id="FungiDB:FOMG_16704"/>
<dbReference type="PANTHER" id="PTHR24148:SF78">
    <property type="entry name" value="HETEROKARYON INCOMPATIBILITY DOMAIN-CONTAINING PROTEIN"/>
    <property type="match status" value="1"/>
</dbReference>
<dbReference type="Proteomes" id="UP000219369">
    <property type="component" value="Unassembled WGS sequence"/>
</dbReference>
<dbReference type="VEuPathDB" id="FungiDB:FOC4_g10003933"/>